<reference evidence="1 2" key="1">
    <citation type="submission" date="2018-10" db="EMBL/GenBank/DDBJ databases">
        <authorList>
            <person name="Chen X."/>
        </authorList>
    </citation>
    <scope>NUCLEOTIDE SEQUENCE [LARGE SCALE GENOMIC DNA]</scope>
    <source>
        <strain evidence="1 2">YIM 102668</strain>
    </source>
</reference>
<comment type="caution">
    <text evidence="1">The sequence shown here is derived from an EMBL/GenBank/DDBJ whole genome shotgun (WGS) entry which is preliminary data.</text>
</comment>
<dbReference type="OrthoDB" id="9776951at2"/>
<accession>A0A3L9MBK5</accession>
<evidence type="ECO:0000313" key="2">
    <source>
        <dbReference type="Proteomes" id="UP000275348"/>
    </source>
</evidence>
<gene>
    <name evidence="1" type="ORF">EAH69_06520</name>
</gene>
<dbReference type="Proteomes" id="UP000275348">
    <property type="component" value="Unassembled WGS sequence"/>
</dbReference>
<protein>
    <submittedName>
        <fullName evidence="1">Uncharacterized protein</fullName>
    </submittedName>
</protein>
<sequence>MMAISRARRSTDAIERLYISMRHLFHRGVYRVSGNPGKILRSLLFELEPEIYGSMTDPNKVELSGLMYVLDRLPDGIVETPFISFTADEGYDRSIFTPIIPAKRRRFCYRIDDDQMNIEISRGRSDIFDVLTHLTFLYNEADKIRNHAFDNQTLTKSRLWEVIEEIVLTKKDLTRQEREVAIMHLSSILGRTFEETQSTHEYFGTADEPDKFFSIIYWMGMTSQADRIGVKKREITFTSTLRESIGHHVIGEKWANEIKRQLFENGLHERNIHIISANMHSVSNMLYAYDGLKRKYKGDSVEIYEDLSAANNKLLRAELLDYVKKQGLIYIKDKSGTNIDVQIIDLAKVDLKNTGFSYAKAKDNEVIIVMDYAFGEQAFEAMDELLKPYKKAEANFKMNVKSVSIMGKAGILEGVKGDIMIATSHVFEGTTDNYFFDNELTAEDFKDSGLGVYEGPMISVLGTSLQNKDILEYFKNSSFQAVGLEMEGAHYHKAIQVASKIRHHIDKDVKVMYAYYASDNPLETGSTLASGGLGLTGVKPTYLITQKILEKIIK</sequence>
<keyword evidence="2" id="KW-1185">Reference proteome</keyword>
<organism evidence="1 2">
    <name type="scientific">Faecalibacter macacae</name>
    <dbReference type="NCBI Taxonomy" id="1859289"/>
    <lineage>
        <taxon>Bacteria</taxon>
        <taxon>Pseudomonadati</taxon>
        <taxon>Bacteroidota</taxon>
        <taxon>Flavobacteriia</taxon>
        <taxon>Flavobacteriales</taxon>
        <taxon>Weeksellaceae</taxon>
        <taxon>Faecalibacter</taxon>
    </lineage>
</organism>
<name>A0A3L9MBK5_9FLAO</name>
<dbReference type="InterPro" id="IPR054204">
    <property type="entry name" value="DUF6909"/>
</dbReference>
<proteinExistence type="predicted"/>
<dbReference type="EMBL" id="RDOJ01000007">
    <property type="protein sequence ID" value="RLZ10440.1"/>
    <property type="molecule type" value="Genomic_DNA"/>
</dbReference>
<evidence type="ECO:0000313" key="1">
    <source>
        <dbReference type="EMBL" id="RLZ10440.1"/>
    </source>
</evidence>
<dbReference type="Pfam" id="PF21850">
    <property type="entry name" value="DUF6909"/>
    <property type="match status" value="2"/>
</dbReference>
<dbReference type="AlphaFoldDB" id="A0A3L9MBK5"/>